<dbReference type="SMART" id="SM00593">
    <property type="entry name" value="RUN"/>
    <property type="match status" value="1"/>
</dbReference>
<evidence type="ECO:0000256" key="3">
    <source>
        <dbReference type="ARBA" id="ARBA00022753"/>
    </source>
</evidence>
<dbReference type="InterPro" id="IPR004012">
    <property type="entry name" value="Run_dom"/>
</dbReference>
<dbReference type="AlphaFoldDB" id="A0A210QEL0"/>
<dbReference type="Gene3D" id="1.20.58.900">
    <property type="match status" value="1"/>
</dbReference>
<evidence type="ECO:0000313" key="7">
    <source>
        <dbReference type="EMBL" id="OWF47174.1"/>
    </source>
</evidence>
<organism evidence="7 8">
    <name type="scientific">Mizuhopecten yessoensis</name>
    <name type="common">Japanese scallop</name>
    <name type="synonym">Patinopecten yessoensis</name>
    <dbReference type="NCBI Taxonomy" id="6573"/>
    <lineage>
        <taxon>Eukaryota</taxon>
        <taxon>Metazoa</taxon>
        <taxon>Spiralia</taxon>
        <taxon>Lophotrochozoa</taxon>
        <taxon>Mollusca</taxon>
        <taxon>Bivalvia</taxon>
        <taxon>Autobranchia</taxon>
        <taxon>Pteriomorphia</taxon>
        <taxon>Pectinida</taxon>
        <taxon>Pectinoidea</taxon>
        <taxon>Pectinidae</taxon>
        <taxon>Mizuhopecten</taxon>
    </lineage>
</organism>
<comment type="subcellular location">
    <subcellularLocation>
        <location evidence="1">Late endosome</location>
    </subcellularLocation>
</comment>
<comment type="caution">
    <text evidence="7">The sequence shown here is derived from an EMBL/GenBank/DDBJ whole genome shotgun (WGS) entry which is preliminary data.</text>
</comment>
<dbReference type="STRING" id="6573.A0A210QEL0"/>
<dbReference type="OrthoDB" id="10067503at2759"/>
<protein>
    <submittedName>
        <fullName evidence="7">Run domain Beclin-1 interacting and cysteine-rich containing protein</fullName>
    </submittedName>
</protein>
<dbReference type="Pfam" id="PF02759">
    <property type="entry name" value="RUN"/>
    <property type="match status" value="1"/>
</dbReference>
<dbReference type="PANTHER" id="PTHR45971:SF1">
    <property type="entry name" value="RUBICON, ISOFORM A"/>
    <property type="match status" value="1"/>
</dbReference>
<feature type="compositionally biased region" description="Basic and acidic residues" evidence="5">
    <location>
        <begin position="350"/>
        <end position="370"/>
    </location>
</feature>
<dbReference type="GO" id="GO:0006914">
    <property type="term" value="P:autophagy"/>
    <property type="evidence" value="ECO:0007669"/>
    <property type="project" value="UniProtKB-KW"/>
</dbReference>
<reference evidence="7 8" key="1">
    <citation type="journal article" date="2017" name="Nat. Ecol. Evol.">
        <title>Scallop genome provides insights into evolution of bilaterian karyotype and development.</title>
        <authorList>
            <person name="Wang S."/>
            <person name="Zhang J."/>
            <person name="Jiao W."/>
            <person name="Li J."/>
            <person name="Xun X."/>
            <person name="Sun Y."/>
            <person name="Guo X."/>
            <person name="Huan P."/>
            <person name="Dong B."/>
            <person name="Zhang L."/>
            <person name="Hu X."/>
            <person name="Sun X."/>
            <person name="Wang J."/>
            <person name="Zhao C."/>
            <person name="Wang Y."/>
            <person name="Wang D."/>
            <person name="Huang X."/>
            <person name="Wang R."/>
            <person name="Lv J."/>
            <person name="Li Y."/>
            <person name="Zhang Z."/>
            <person name="Liu B."/>
            <person name="Lu W."/>
            <person name="Hui Y."/>
            <person name="Liang J."/>
            <person name="Zhou Z."/>
            <person name="Hou R."/>
            <person name="Li X."/>
            <person name="Liu Y."/>
            <person name="Li H."/>
            <person name="Ning X."/>
            <person name="Lin Y."/>
            <person name="Zhao L."/>
            <person name="Xing Q."/>
            <person name="Dou J."/>
            <person name="Li Y."/>
            <person name="Mao J."/>
            <person name="Guo H."/>
            <person name="Dou H."/>
            <person name="Li T."/>
            <person name="Mu C."/>
            <person name="Jiang W."/>
            <person name="Fu Q."/>
            <person name="Fu X."/>
            <person name="Miao Y."/>
            <person name="Liu J."/>
            <person name="Yu Q."/>
            <person name="Li R."/>
            <person name="Liao H."/>
            <person name="Li X."/>
            <person name="Kong Y."/>
            <person name="Jiang Z."/>
            <person name="Chourrout D."/>
            <person name="Li R."/>
            <person name="Bao Z."/>
        </authorList>
    </citation>
    <scope>NUCLEOTIDE SEQUENCE [LARGE SCALE GENOMIC DNA]</scope>
    <source>
        <strain evidence="7 8">PY_sf001</strain>
    </source>
</reference>
<proteinExistence type="predicted"/>
<evidence type="ECO:0000256" key="5">
    <source>
        <dbReference type="SAM" id="MobiDB-lite"/>
    </source>
</evidence>
<dbReference type="InterPro" id="IPR048569">
    <property type="entry name" value="RUBC_PIKBD"/>
</dbReference>
<dbReference type="InterPro" id="IPR025258">
    <property type="entry name" value="RH_dom"/>
</dbReference>
<feature type="domain" description="RUN" evidence="6">
    <location>
        <begin position="37"/>
        <end position="170"/>
    </location>
</feature>
<evidence type="ECO:0000256" key="1">
    <source>
        <dbReference type="ARBA" id="ARBA00004603"/>
    </source>
</evidence>
<feature type="compositionally biased region" description="Polar residues" evidence="5">
    <location>
        <begin position="272"/>
        <end position="299"/>
    </location>
</feature>
<sequence>MAEEDEDFDHRLEKHDLINGLKSIVEGLLATHTNNVWNTYGGLPRVCKQVELILHHGLKSTQGDFGSQQDFWPFVQGLKRLNPVLAPAIEKINRRSLSSPETSKGHRWVRESLSEHNLSSLLKTLVSHRKHLEKYYYDHAFLRCKDYYSSLNICLQAVEQNKVALLAELDLGLLNHGRTSSAPVMMSSSAPVPEPARRSSYHQGALALAPPFTSPKRESILCKSDEYALPSSIVSTGSPQETTALAKEALRTVLRKSGSESPTHDTHLSDPTDGQFSFYNSINSDPLGNMDFNQDQSDPFETAEDSENGSQQNKVLLRSQSEMLMEVSKSGIQIAKSDTNLPKKKIRTKCKPEDIFSDSESRSQKKDSENLAKSSPSKKLGHKRSRSDIGVKNVVTDSVDGKVLDSDKAQTLGGNGHRSDHLRRSAAREGYFPQPQQGQSLINYLSSQDFHTCANLDKENAHFSISEALIAAIEQMKWNHIISPHTHEEDEGDSDEEIQELKQRIRVRKRERLKEKGRGFPAFSDGRTDTTTSQSTPSPLSSSVDSPDNPDSSESSDLDEGRIELTMTEDVSQNPSNLSLLSSQGLSLSLASLYSDADIQKSNTSVEKQSSLDSGFVSHSAESVAISLLKKFTEKQLPKASDLQWLVPECDAPQKLLPLPNSYPISPDDGENAELLKSNSLKTRLRGNLEWAPPRPQIIFNIHPAPKRSTIMAKQSYMCAGCGMRVEQGYIRRFRYCEYLGKYFCQCCHSNSLSYIPGRILRRWDFKKYYVSNFSRDLISRIIGDPLFNLTDINSSLYRRVRALDNIKDLRTQLTHLKNFLRICKSASNVLGEVEQLQGHWTDDIHLYSLSDLVQVKSGEMLTQLRNIVNISMVHVQDCPFCQGLGFFCEMCHDKEVIFPFELQKVTVCPGCRACYHKQCFVPDKCPKCARIEARRLRLAKDASTDIEEMDEQDEIDDG</sequence>
<accession>A0A210QEL0</accession>
<evidence type="ECO:0000256" key="4">
    <source>
        <dbReference type="ARBA" id="ARBA00023006"/>
    </source>
</evidence>
<keyword evidence="4" id="KW-0072">Autophagy</keyword>
<feature type="region of interest" description="Disordered" evidence="5">
    <location>
        <begin position="255"/>
        <end position="312"/>
    </location>
</feature>
<gene>
    <name evidence="7" type="ORF">KP79_PYT20371</name>
</gene>
<feature type="region of interest" description="Disordered" evidence="5">
    <location>
        <begin position="343"/>
        <end position="392"/>
    </location>
</feature>
<dbReference type="PROSITE" id="PS50826">
    <property type="entry name" value="RUN"/>
    <property type="match status" value="1"/>
</dbReference>
<dbReference type="SMART" id="SM01175">
    <property type="entry name" value="DUF4206"/>
    <property type="match status" value="1"/>
</dbReference>
<evidence type="ECO:0000259" key="6">
    <source>
        <dbReference type="PROSITE" id="PS50826"/>
    </source>
</evidence>
<keyword evidence="2" id="KW-0597">Phosphoprotein</keyword>
<dbReference type="InterPro" id="IPR052428">
    <property type="entry name" value="Autophagy_HostDef_Reg"/>
</dbReference>
<dbReference type="CDD" id="cd17686">
    <property type="entry name" value="RUN_RUBCN"/>
    <property type="match status" value="1"/>
</dbReference>
<dbReference type="SUPFAM" id="SSF140741">
    <property type="entry name" value="RUN domain-like"/>
    <property type="match status" value="1"/>
</dbReference>
<feature type="compositionally biased region" description="Low complexity" evidence="5">
    <location>
        <begin position="529"/>
        <end position="555"/>
    </location>
</feature>
<evidence type="ECO:0000313" key="8">
    <source>
        <dbReference type="Proteomes" id="UP000242188"/>
    </source>
</evidence>
<feature type="region of interest" description="Disordered" evidence="5">
    <location>
        <begin position="509"/>
        <end position="559"/>
    </location>
</feature>
<evidence type="ECO:0000256" key="2">
    <source>
        <dbReference type="ARBA" id="ARBA00022553"/>
    </source>
</evidence>
<dbReference type="Pfam" id="PF13901">
    <property type="entry name" value="RH_dom"/>
    <property type="match status" value="1"/>
</dbReference>
<name>A0A210QEL0_MIZYE</name>
<dbReference type="Proteomes" id="UP000242188">
    <property type="component" value="Unassembled WGS sequence"/>
</dbReference>
<dbReference type="InterPro" id="IPR037213">
    <property type="entry name" value="Run_dom_sf"/>
</dbReference>
<dbReference type="GO" id="GO:1901981">
    <property type="term" value="F:phosphatidylinositol phosphate binding"/>
    <property type="evidence" value="ECO:0007669"/>
    <property type="project" value="TreeGrafter"/>
</dbReference>
<keyword evidence="8" id="KW-1185">Reference proteome</keyword>
<keyword evidence="3" id="KW-0967">Endosome</keyword>
<dbReference type="EMBL" id="NEDP02004019">
    <property type="protein sequence ID" value="OWF47174.1"/>
    <property type="molecule type" value="Genomic_DNA"/>
</dbReference>
<dbReference type="Pfam" id="PF21054">
    <property type="entry name" value="RUBC_PIKBD"/>
    <property type="match status" value="1"/>
</dbReference>
<dbReference type="GO" id="GO:0005770">
    <property type="term" value="C:late endosome"/>
    <property type="evidence" value="ECO:0007669"/>
    <property type="project" value="UniProtKB-SubCell"/>
</dbReference>
<dbReference type="PANTHER" id="PTHR45971">
    <property type="entry name" value="PHOX (PX) DOMAIN-CONTAINING PROTEIN"/>
    <property type="match status" value="1"/>
</dbReference>